<dbReference type="AlphaFoldDB" id="G3JHV0"/>
<evidence type="ECO:0000313" key="3">
    <source>
        <dbReference type="Proteomes" id="UP000001610"/>
    </source>
</evidence>
<sequence length="790" mass="86875">MAQQAHPVSYAPLKKLELKTGSTYKVFIPNHNARQMSFSLQRFQPGSSNHDVLILVVHNDRKPLISIRLMDVLRNPSIASNVISADTSTSVICVKIPSPDCTIFAHFEEARDCHVCLSVLEGVGFPISSSLQSSSISLVDPAIRTSSDSIAPMRLSSVMSFPSSRQPELSPCGQLPRVASNSLVDPFSSYSLQRTVSVPSQNFSSSLMSTTASQLPVDLNPYNHFAPDRPAPLGNLSSQDVYLGDSHVANTRLEKLPWNPTPSMTPARSNPPPHQFLPPHSGNTSMRSSLAVEQLDPDALCKASDFRQYMPQARSLPFTKTSRKVGESNTATTFSATKRKTVGNADLKTESDKDISASVPGKRQKATKRSAEAQTDASRRQKSARVESQSTGDRKIVNRKRTTVATLPAQKKSPAKKASKSSSSKVTSSTKTRSPDVAPTAKQKGKRLTAKKIQHGEKATKVTASTPFATSAAASVMSAASFKSTNCTEISPPPLNVSRNSKKGTSTGSNLSSQHPGLEAGSDSTLLVTEATVLDALNKMTSRIIDQYEADIEYGLNRFEIAQYYVDNLYNTRLEFCHDGNRIMPSSMALRSSRSPPSQVKPAQKIMEHTNRVKKRSKKQSKKESKKQSQASLDVKNPAKKLWVCRRDGRCELFPDMDPDDVSVARVSAQFRLFQTIQAQADDKPDHVLQWGESRNDGLIVWSKFASKTRRRKGKLSFVVPVDGNTDHELRERLVRAMEKACANPEGRLHRLGYTRVIEYSNVDNEVEWHIVKARKPSTRLNSTPAAMKA</sequence>
<proteinExistence type="predicted"/>
<feature type="compositionally biased region" description="Polar residues" evidence="1">
    <location>
        <begin position="497"/>
        <end position="515"/>
    </location>
</feature>
<feature type="compositionally biased region" description="Basic residues" evidence="1">
    <location>
        <begin position="443"/>
        <end position="453"/>
    </location>
</feature>
<accession>G3JHV0</accession>
<feature type="region of interest" description="Disordered" evidence="1">
    <location>
        <begin position="485"/>
        <end position="523"/>
    </location>
</feature>
<dbReference type="HOGENOM" id="CLU_355255_0_0_1"/>
<organism evidence="2 3">
    <name type="scientific">Cordyceps militaris (strain CM01)</name>
    <name type="common">Caterpillar fungus</name>
    <dbReference type="NCBI Taxonomy" id="983644"/>
    <lineage>
        <taxon>Eukaryota</taxon>
        <taxon>Fungi</taxon>
        <taxon>Dikarya</taxon>
        <taxon>Ascomycota</taxon>
        <taxon>Pezizomycotina</taxon>
        <taxon>Sordariomycetes</taxon>
        <taxon>Hypocreomycetidae</taxon>
        <taxon>Hypocreales</taxon>
        <taxon>Cordycipitaceae</taxon>
        <taxon>Cordyceps</taxon>
    </lineage>
</organism>
<dbReference type="InParanoid" id="G3JHV0"/>
<dbReference type="EMBL" id="JH126402">
    <property type="protein sequence ID" value="EGX90956.1"/>
    <property type="molecule type" value="Genomic_DNA"/>
</dbReference>
<dbReference type="Proteomes" id="UP000001610">
    <property type="component" value="Unassembled WGS sequence"/>
</dbReference>
<evidence type="ECO:0000313" key="2">
    <source>
        <dbReference type="EMBL" id="EGX90956.1"/>
    </source>
</evidence>
<dbReference type="OrthoDB" id="4870762at2759"/>
<protein>
    <submittedName>
        <fullName evidence="2">Uncharacterized protein</fullName>
    </submittedName>
</protein>
<reference evidence="2 3" key="1">
    <citation type="journal article" date="2011" name="Genome Biol.">
        <title>Genome sequence of the insect pathogenic fungus Cordyceps militaris, a valued traditional Chinese medicine.</title>
        <authorList>
            <person name="Zheng P."/>
            <person name="Xia Y."/>
            <person name="Xiao G."/>
            <person name="Xiong C."/>
            <person name="Hu X."/>
            <person name="Zhang S."/>
            <person name="Zheng H."/>
            <person name="Huang Y."/>
            <person name="Zhou Y."/>
            <person name="Wang S."/>
            <person name="Zhao G.P."/>
            <person name="Liu X."/>
            <person name="St Leger R.J."/>
            <person name="Wang C."/>
        </authorList>
    </citation>
    <scope>NUCLEOTIDE SEQUENCE [LARGE SCALE GENOMIC DNA]</scope>
    <source>
        <strain evidence="2 3">CM01</strain>
    </source>
</reference>
<dbReference type="RefSeq" id="XP_006670321.1">
    <property type="nucleotide sequence ID" value="XM_006670258.1"/>
</dbReference>
<dbReference type="OMA" id="NRLCICV"/>
<dbReference type="eggNOG" id="ENOG502RM1S">
    <property type="taxonomic scope" value="Eukaryota"/>
</dbReference>
<feature type="compositionally biased region" description="Basic residues" evidence="1">
    <location>
        <begin position="612"/>
        <end position="621"/>
    </location>
</feature>
<dbReference type="KEGG" id="cmt:CCM_05112"/>
<feature type="region of interest" description="Disordered" evidence="1">
    <location>
        <begin position="344"/>
        <end position="461"/>
    </location>
</feature>
<name>G3JHV0_CORMM</name>
<feature type="region of interest" description="Disordered" evidence="1">
    <location>
        <begin position="255"/>
        <end position="285"/>
    </location>
</feature>
<feature type="compositionally biased region" description="Low complexity" evidence="1">
    <location>
        <begin position="420"/>
        <end position="432"/>
    </location>
</feature>
<evidence type="ECO:0000256" key="1">
    <source>
        <dbReference type="SAM" id="MobiDB-lite"/>
    </source>
</evidence>
<keyword evidence="3" id="KW-1185">Reference proteome</keyword>
<gene>
    <name evidence="2" type="ORF">CCM_05112</name>
</gene>
<feature type="compositionally biased region" description="Polar residues" evidence="1">
    <location>
        <begin position="589"/>
        <end position="598"/>
    </location>
</feature>
<feature type="region of interest" description="Disordered" evidence="1">
    <location>
        <begin position="587"/>
        <end position="634"/>
    </location>
</feature>
<dbReference type="GeneID" id="18167132"/>
<dbReference type="VEuPathDB" id="FungiDB:CCM_05112"/>